<dbReference type="STRING" id="649747.HMPREF0083_04677"/>
<sequence length="47" mass="5622">MQKIELFGINPSDTLKEIVEKQDLEYMFTCYFRSYFAPVLSAILHYK</sequence>
<name>U1Y8P6_ANEAE</name>
<proteinExistence type="predicted"/>
<gene>
    <name evidence="1" type="ORF">HMPREF0083_04677</name>
</gene>
<evidence type="ECO:0000313" key="2">
    <source>
        <dbReference type="Proteomes" id="UP000016511"/>
    </source>
</evidence>
<dbReference type="PATRIC" id="fig|649747.3.peg.4209"/>
<accession>U1Y8P6</accession>
<reference evidence="1 2" key="1">
    <citation type="submission" date="2013-08" db="EMBL/GenBank/DDBJ databases">
        <authorList>
            <person name="Weinstock G."/>
            <person name="Sodergren E."/>
            <person name="Wylie T."/>
            <person name="Fulton L."/>
            <person name="Fulton R."/>
            <person name="Fronick C."/>
            <person name="O'Laughlin M."/>
            <person name="Godfrey J."/>
            <person name="Miner T."/>
            <person name="Herter B."/>
            <person name="Appelbaum E."/>
            <person name="Cordes M."/>
            <person name="Lek S."/>
            <person name="Wollam A."/>
            <person name="Pepin K.H."/>
            <person name="Palsikar V.B."/>
            <person name="Mitreva M."/>
            <person name="Wilson R.K."/>
        </authorList>
    </citation>
    <scope>NUCLEOTIDE SEQUENCE [LARGE SCALE GENOMIC DNA]</scope>
    <source>
        <strain evidence="1 2">ATCC 12856</strain>
    </source>
</reference>
<evidence type="ECO:0000313" key="1">
    <source>
        <dbReference type="EMBL" id="ERI07206.1"/>
    </source>
</evidence>
<organism evidence="1 2">
    <name type="scientific">Aneurinibacillus aneurinilyticus ATCC 12856</name>
    <dbReference type="NCBI Taxonomy" id="649747"/>
    <lineage>
        <taxon>Bacteria</taxon>
        <taxon>Bacillati</taxon>
        <taxon>Bacillota</taxon>
        <taxon>Bacilli</taxon>
        <taxon>Bacillales</taxon>
        <taxon>Paenibacillaceae</taxon>
        <taxon>Aneurinibacillus group</taxon>
        <taxon>Aneurinibacillus</taxon>
    </lineage>
</organism>
<dbReference type="HOGENOM" id="CLU_3164018_0_0_9"/>
<comment type="caution">
    <text evidence="1">The sequence shown here is derived from an EMBL/GenBank/DDBJ whole genome shotgun (WGS) entry which is preliminary data.</text>
</comment>
<keyword evidence="2" id="KW-1185">Reference proteome</keyword>
<protein>
    <submittedName>
        <fullName evidence="1">Uncharacterized protein</fullName>
    </submittedName>
</protein>
<dbReference type="AlphaFoldDB" id="U1Y8P6"/>
<dbReference type="Proteomes" id="UP000016511">
    <property type="component" value="Unassembled WGS sequence"/>
</dbReference>
<dbReference type="EMBL" id="AWSJ01000287">
    <property type="protein sequence ID" value="ERI07206.1"/>
    <property type="molecule type" value="Genomic_DNA"/>
</dbReference>